<evidence type="ECO:0000256" key="2">
    <source>
        <dbReference type="ARBA" id="ARBA00022737"/>
    </source>
</evidence>
<keyword evidence="10" id="KW-1185">Reference proteome</keyword>
<dbReference type="OrthoDB" id="9776005at2"/>
<dbReference type="EMBL" id="RAPK01000008">
    <property type="protein sequence ID" value="RKD73260.1"/>
    <property type="molecule type" value="Genomic_DNA"/>
</dbReference>
<dbReference type="Pfam" id="PF00874">
    <property type="entry name" value="PRD"/>
    <property type="match status" value="2"/>
</dbReference>
<dbReference type="PROSITE" id="PS51094">
    <property type="entry name" value="PTS_EIIA_TYPE_2"/>
    <property type="match status" value="1"/>
</dbReference>
<dbReference type="InterPro" id="IPR050661">
    <property type="entry name" value="BglG_antiterminators"/>
</dbReference>
<feature type="domain" description="HTH deoR-type" evidence="5">
    <location>
        <begin position="5"/>
        <end position="65"/>
    </location>
</feature>
<dbReference type="PROSITE" id="PS51372">
    <property type="entry name" value="PRD_2"/>
    <property type="match status" value="2"/>
</dbReference>
<dbReference type="InterPro" id="IPR002178">
    <property type="entry name" value="PTS_EIIA_type-2_dom"/>
</dbReference>
<dbReference type="PANTHER" id="PTHR30185:SF18">
    <property type="entry name" value="TRANSCRIPTIONAL REGULATOR MTLR"/>
    <property type="match status" value="1"/>
</dbReference>
<dbReference type="Pfam" id="PF00359">
    <property type="entry name" value="PTS_EIIA_2"/>
    <property type="match status" value="1"/>
</dbReference>
<dbReference type="InterPro" id="IPR036634">
    <property type="entry name" value="PRD_sf"/>
</dbReference>
<evidence type="ECO:0000259" key="7">
    <source>
        <dbReference type="PROSITE" id="PS51099"/>
    </source>
</evidence>
<feature type="domain" description="PRD" evidence="8">
    <location>
        <begin position="312"/>
        <end position="417"/>
    </location>
</feature>
<dbReference type="Pfam" id="PF08279">
    <property type="entry name" value="HTH_11"/>
    <property type="match status" value="2"/>
</dbReference>
<dbReference type="Gene3D" id="3.40.930.10">
    <property type="entry name" value="Mannitol-specific EII, Chain A"/>
    <property type="match status" value="1"/>
</dbReference>
<dbReference type="CDD" id="cd05568">
    <property type="entry name" value="PTS_IIB_bgl_like"/>
    <property type="match status" value="1"/>
</dbReference>
<keyword evidence="3" id="KW-0805">Transcription regulation</keyword>
<evidence type="ECO:0000256" key="1">
    <source>
        <dbReference type="ARBA" id="ARBA00022679"/>
    </source>
</evidence>
<feature type="domain" description="PRD" evidence="8">
    <location>
        <begin position="202"/>
        <end position="307"/>
    </location>
</feature>
<dbReference type="Gene3D" id="1.10.10.10">
    <property type="entry name" value="Winged helix-like DNA-binding domain superfamily/Winged helix DNA-binding domain"/>
    <property type="match status" value="2"/>
</dbReference>
<dbReference type="GO" id="GO:0003700">
    <property type="term" value="F:DNA-binding transcription factor activity"/>
    <property type="evidence" value="ECO:0007669"/>
    <property type="project" value="InterPro"/>
</dbReference>
<dbReference type="InterPro" id="IPR001034">
    <property type="entry name" value="DeoR_HTH"/>
</dbReference>
<keyword evidence="2" id="KW-0677">Repeat</keyword>
<comment type="caution">
    <text evidence="9">The sequence shown here is derived from an EMBL/GenBank/DDBJ whole genome shotgun (WGS) entry which is preliminary data.</text>
</comment>
<dbReference type="InterPro" id="IPR036388">
    <property type="entry name" value="WH-like_DNA-bd_sf"/>
</dbReference>
<dbReference type="SUPFAM" id="SSF55804">
    <property type="entry name" value="Phoshotransferase/anion transport protein"/>
    <property type="match status" value="1"/>
</dbReference>
<feature type="domain" description="PTS EIIB type-2" evidence="7">
    <location>
        <begin position="420"/>
        <end position="510"/>
    </location>
</feature>
<keyword evidence="1" id="KW-0808">Transferase</keyword>
<dbReference type="InterPro" id="IPR036390">
    <property type="entry name" value="WH_DNA-bd_sf"/>
</dbReference>
<sequence>MDYITARERELMQYLLSQKGMVPISEAARELNVSARTIHRDLEGLEKRIEPYHLTLRRQTGRGIEVIGEESSRNELLALLRHSAFSDYTPEERKTLLLSALLEANEPVKLTSLAVELNVTAATVSHDLDKAEEWLSFFDLQLIRRRGYGVEVVGTEKSRRRAMSSLMVETFGENEFFHLMRETMKQKPSPAGSDISNRLLGMVEKERWALVEGVLHDFKSELPYSFADSAYIGLAVHLTLAMERIIKGENIEINESYFQSLQETKEFAVAEQLISRLEQVFQRTIPKAEIGYITMHLRGAKLRNDQEYTIDLDSLPSAVQAKSLIQFVEERVGKNLTGDESLFQGLVAHLEPTLYRIKERMKIHNPLLKDIKSDYPELFSLIKEAASDTFSRFELPDAEIGFLVLHFGSAIERANTMEPLHALVVCSSGIGSSKMLVTRLQKEIPELQKLKNISLMDLENESKREGYDVIISTLSLPDSELPHIVVNPFLTDKDIRSVQAFIREQHKDSLLKKRRPISSGTSAAEEPIEKLVQMQAYTNTILMLLGGLEVEEVTERGELSRQLEAVCQRAVENGVIQNAEAVRDKLLERYAMGGVAIPNSGLALFHARSVHVTRPSFTVWDLPEPKDIQAMDGSVESTYRILLLLAPEYGETEIYEVLSAVSEQLIGSRESLIRFRSADKKRLTRHMGAAFHEWLKEKLQ</sequence>
<dbReference type="InterPro" id="IPR016152">
    <property type="entry name" value="PTrfase/Anion_transptr"/>
</dbReference>
<dbReference type="Gene3D" id="3.40.50.2300">
    <property type="match status" value="1"/>
</dbReference>
<dbReference type="GO" id="GO:0009401">
    <property type="term" value="P:phosphoenolpyruvate-dependent sugar phosphotransferase system"/>
    <property type="evidence" value="ECO:0007669"/>
    <property type="project" value="InterPro"/>
</dbReference>
<dbReference type="Proteomes" id="UP000285120">
    <property type="component" value="Unassembled WGS sequence"/>
</dbReference>
<gene>
    <name evidence="9" type="ORF">ATL39_1551</name>
</gene>
<protein>
    <submittedName>
        <fullName evidence="9">Mannitol operon transcriptional antiterminator</fullName>
    </submittedName>
</protein>
<evidence type="ECO:0000259" key="6">
    <source>
        <dbReference type="PROSITE" id="PS51094"/>
    </source>
</evidence>
<organism evidence="9 10">
    <name type="scientific">Sinobaca qinghaiensis</name>
    <dbReference type="NCBI Taxonomy" id="342944"/>
    <lineage>
        <taxon>Bacteria</taxon>
        <taxon>Bacillati</taxon>
        <taxon>Bacillota</taxon>
        <taxon>Bacilli</taxon>
        <taxon>Bacillales</taxon>
        <taxon>Sporolactobacillaceae</taxon>
        <taxon>Sinobaca</taxon>
    </lineage>
</organism>
<dbReference type="SUPFAM" id="SSF46785">
    <property type="entry name" value="Winged helix' DNA-binding domain"/>
    <property type="match status" value="1"/>
</dbReference>
<dbReference type="InterPro" id="IPR013196">
    <property type="entry name" value="HTH_11"/>
</dbReference>
<feature type="domain" description="PTS EIIA type-2" evidence="6">
    <location>
        <begin position="543"/>
        <end position="690"/>
    </location>
</feature>
<evidence type="ECO:0000259" key="8">
    <source>
        <dbReference type="PROSITE" id="PS51372"/>
    </source>
</evidence>
<dbReference type="PROSITE" id="PS51000">
    <property type="entry name" value="HTH_DEOR_2"/>
    <property type="match status" value="1"/>
</dbReference>
<dbReference type="Pfam" id="PF02302">
    <property type="entry name" value="PTS_IIB"/>
    <property type="match status" value="1"/>
</dbReference>
<proteinExistence type="predicted"/>
<dbReference type="SUPFAM" id="SSF63520">
    <property type="entry name" value="PTS-regulatory domain, PRD"/>
    <property type="match status" value="2"/>
</dbReference>
<dbReference type="AlphaFoldDB" id="A0A419V441"/>
<name>A0A419V441_9BACL</name>
<evidence type="ECO:0000313" key="9">
    <source>
        <dbReference type="EMBL" id="RKD73260.1"/>
    </source>
</evidence>
<reference evidence="9 10" key="1">
    <citation type="submission" date="2018-09" db="EMBL/GenBank/DDBJ databases">
        <title>Genomic Encyclopedia of Archaeal and Bacterial Type Strains, Phase II (KMG-II): from individual species to whole genera.</title>
        <authorList>
            <person name="Goeker M."/>
        </authorList>
    </citation>
    <scope>NUCLEOTIDE SEQUENCE [LARGE SCALE GENOMIC DNA]</scope>
    <source>
        <strain evidence="9 10">DSM 17008</strain>
    </source>
</reference>
<evidence type="ECO:0000259" key="5">
    <source>
        <dbReference type="PROSITE" id="PS51000"/>
    </source>
</evidence>
<dbReference type="PROSITE" id="PS51099">
    <property type="entry name" value="PTS_EIIB_TYPE_2"/>
    <property type="match status" value="1"/>
</dbReference>
<dbReference type="InterPro" id="IPR013011">
    <property type="entry name" value="PTS_EIIB_2"/>
</dbReference>
<dbReference type="PANTHER" id="PTHR30185">
    <property type="entry name" value="CRYPTIC BETA-GLUCOSIDE BGL OPERON ANTITERMINATOR"/>
    <property type="match status" value="1"/>
</dbReference>
<dbReference type="RefSeq" id="WP_120192738.1">
    <property type="nucleotide sequence ID" value="NZ_RAPK01000008.1"/>
</dbReference>
<accession>A0A419V441</accession>
<dbReference type="InterPro" id="IPR011608">
    <property type="entry name" value="PRD"/>
</dbReference>
<dbReference type="Gene3D" id="1.10.1790.10">
    <property type="entry name" value="PRD domain"/>
    <property type="match status" value="2"/>
</dbReference>
<evidence type="ECO:0000256" key="4">
    <source>
        <dbReference type="ARBA" id="ARBA00023163"/>
    </source>
</evidence>
<evidence type="ECO:0000256" key="3">
    <source>
        <dbReference type="ARBA" id="ARBA00023015"/>
    </source>
</evidence>
<keyword evidence="4" id="KW-0804">Transcription</keyword>
<dbReference type="SUPFAM" id="SSF52794">
    <property type="entry name" value="PTS system IIB component-like"/>
    <property type="match status" value="1"/>
</dbReference>
<dbReference type="InterPro" id="IPR003501">
    <property type="entry name" value="PTS_EIIB_2/3"/>
</dbReference>
<dbReference type="InterPro" id="IPR036095">
    <property type="entry name" value="PTS_EIIB-like_sf"/>
</dbReference>
<evidence type="ECO:0000313" key="10">
    <source>
        <dbReference type="Proteomes" id="UP000285120"/>
    </source>
</evidence>
<dbReference type="GO" id="GO:0008982">
    <property type="term" value="F:protein-N(PI)-phosphohistidine-sugar phosphotransferase activity"/>
    <property type="evidence" value="ECO:0007669"/>
    <property type="project" value="InterPro"/>
</dbReference>